<evidence type="ECO:0000313" key="2">
    <source>
        <dbReference type="Proteomes" id="UP000001007"/>
    </source>
</evidence>
<name>Q8KDE4_CHLTE</name>
<dbReference type="STRING" id="194439.CT1108"/>
<dbReference type="EnsemblBacteria" id="AAM72341">
    <property type="protein sequence ID" value="AAM72341"/>
    <property type="gene ID" value="CT1108"/>
</dbReference>
<keyword evidence="2" id="KW-1185">Reference proteome</keyword>
<dbReference type="Proteomes" id="UP000001007">
    <property type="component" value="Chromosome"/>
</dbReference>
<gene>
    <name evidence="1" type="ordered locus">CT1108</name>
</gene>
<reference evidence="1 2" key="1">
    <citation type="journal article" date="2002" name="Proc. Natl. Acad. Sci. U.S.A.">
        <title>The complete genome sequence of Chlorobium tepidum TLS, a photosynthetic, anaerobic, green-sulfur bacterium.</title>
        <authorList>
            <person name="Eisen J.A."/>
            <person name="Nelson K.E."/>
            <person name="Paulsen I.T."/>
            <person name="Heidelberg J.F."/>
            <person name="Wu M."/>
            <person name="Dodson R.J."/>
            <person name="Deboy R."/>
            <person name="Gwinn M.L."/>
            <person name="Nelson W.C."/>
            <person name="Haft D.H."/>
            <person name="Hickey E.K."/>
            <person name="Peterson J.D."/>
            <person name="Durkin A.S."/>
            <person name="Kolonay J.L."/>
            <person name="Yang F."/>
            <person name="Holt I."/>
            <person name="Umayam L.A."/>
            <person name="Mason T."/>
            <person name="Brenner M."/>
            <person name="Shea T.P."/>
            <person name="Parksey D."/>
            <person name="Nierman W.C."/>
            <person name="Feldblyum T.V."/>
            <person name="Hansen C.L."/>
            <person name="Craven M.B."/>
            <person name="Radune D."/>
            <person name="Vamathevan J."/>
            <person name="Khouri H."/>
            <person name="White O."/>
            <person name="Gruber T.M."/>
            <person name="Ketchum K.A."/>
            <person name="Venter J.C."/>
            <person name="Tettelin H."/>
            <person name="Bryant D.A."/>
            <person name="Fraser C.M."/>
        </authorList>
    </citation>
    <scope>NUCLEOTIDE SEQUENCE [LARGE SCALE GENOMIC DNA]</scope>
    <source>
        <strain evidence="2">ATCC 49652 / DSM 12025 / NBRC 103806 / TLS</strain>
    </source>
</reference>
<dbReference type="KEGG" id="cte:CT1108"/>
<sequence length="34" mass="4140">MEIKREFTNIRFPEYLFTLVHSHLNPDESYPDAE</sequence>
<organism evidence="1 2">
    <name type="scientific">Chlorobaculum tepidum (strain ATCC 49652 / DSM 12025 / NBRC 103806 / TLS)</name>
    <name type="common">Chlorobium tepidum</name>
    <dbReference type="NCBI Taxonomy" id="194439"/>
    <lineage>
        <taxon>Bacteria</taxon>
        <taxon>Pseudomonadati</taxon>
        <taxon>Chlorobiota</taxon>
        <taxon>Chlorobiia</taxon>
        <taxon>Chlorobiales</taxon>
        <taxon>Chlorobiaceae</taxon>
        <taxon>Chlorobaculum</taxon>
    </lineage>
</organism>
<evidence type="ECO:0000313" key="1">
    <source>
        <dbReference type="EMBL" id="AAM72341.1"/>
    </source>
</evidence>
<dbReference type="AlphaFoldDB" id="Q8KDE4"/>
<dbReference type="EMBL" id="AE006470">
    <property type="protein sequence ID" value="AAM72341.1"/>
    <property type="molecule type" value="Genomic_DNA"/>
</dbReference>
<dbReference type="HOGENOM" id="CLU_3372841_0_0_10"/>
<proteinExistence type="predicted"/>
<accession>Q8KDE4</accession>
<protein>
    <submittedName>
        <fullName evidence="1">Uncharacterized protein</fullName>
    </submittedName>
</protein>